<dbReference type="PATRIC" id="fig|587753.10.peg.1044"/>
<organism evidence="2 3">
    <name type="scientific">Pseudomonas chlororaphis</name>
    <dbReference type="NCBI Taxonomy" id="587753"/>
    <lineage>
        <taxon>Bacteria</taxon>
        <taxon>Pseudomonadati</taxon>
        <taxon>Pseudomonadota</taxon>
        <taxon>Gammaproteobacteria</taxon>
        <taxon>Pseudomonadales</taxon>
        <taxon>Pseudomonadaceae</taxon>
        <taxon>Pseudomonas</taxon>
    </lineage>
</organism>
<dbReference type="Gene3D" id="2.30.140.50">
    <property type="entry name" value="Protein of unknown function DUF2790"/>
    <property type="match status" value="1"/>
</dbReference>
<dbReference type="EMBL" id="CP011110">
    <property type="protein sequence ID" value="AKA22507.1"/>
    <property type="molecule type" value="Genomic_DNA"/>
</dbReference>
<reference evidence="2 3" key="1">
    <citation type="journal article" date="2015" name="Mol. Plant Microbe Interact.">
        <title>Comparative Genomic Analysis of Pseudomonas chlororaphis PCL1606 Reveals New Insight into Antifungal Compounds Involved in Biocontrol.</title>
        <authorList>
            <person name="Calderon C.E."/>
            <person name="Ramos C."/>
            <person name="de Vicente A."/>
            <person name="Cazorla F.M."/>
        </authorList>
    </citation>
    <scope>NUCLEOTIDE SEQUENCE [LARGE SCALE GENOMIC DNA]</scope>
    <source>
        <strain evidence="2 3">PCL1606</strain>
    </source>
</reference>
<dbReference type="InterPro" id="IPR021245">
    <property type="entry name" value="DUF2790"/>
</dbReference>
<dbReference type="Proteomes" id="UP000032748">
    <property type="component" value="Chromosome"/>
</dbReference>
<evidence type="ECO:0000256" key="1">
    <source>
        <dbReference type="SAM" id="SignalP"/>
    </source>
</evidence>
<accession>A0A0D5XUV7</accession>
<name>A0A0D5XUV7_9PSED</name>
<protein>
    <recommendedName>
        <fullName evidence="4">DUF2790 domain-containing protein</fullName>
    </recommendedName>
</protein>
<evidence type="ECO:0008006" key="4">
    <source>
        <dbReference type="Google" id="ProtNLM"/>
    </source>
</evidence>
<dbReference type="RefSeq" id="WP_045881249.1">
    <property type="nucleotide sequence ID" value="NZ_CP011110.1"/>
</dbReference>
<evidence type="ECO:0000313" key="3">
    <source>
        <dbReference type="Proteomes" id="UP000032748"/>
    </source>
</evidence>
<keyword evidence="1" id="KW-0732">Signal</keyword>
<dbReference type="KEGG" id="pcz:PCL1606_10520"/>
<gene>
    <name evidence="2" type="ORF">PCL1606_10520</name>
</gene>
<sequence length="110" mass="12041">MKLFKLSIAALVLSMSSLAMAEGGGDRTFERAMKENERAMAAYAAKQGKEAPVVEDYTYEKKLDIKKVVNVTPPIKSCNVVPSRMTYEDSAGKLNTIEYNVLGVCRTNGS</sequence>
<dbReference type="Pfam" id="PF10976">
    <property type="entry name" value="DUF2790"/>
    <property type="match status" value="1"/>
</dbReference>
<dbReference type="AlphaFoldDB" id="A0A0D5XUV7"/>
<evidence type="ECO:0000313" key="2">
    <source>
        <dbReference type="EMBL" id="AKA22507.1"/>
    </source>
</evidence>
<dbReference type="OrthoDB" id="6903098at2"/>
<feature type="signal peptide" evidence="1">
    <location>
        <begin position="1"/>
        <end position="21"/>
    </location>
</feature>
<dbReference type="NCBIfam" id="NF041599">
    <property type="entry name" value="reg_PtrA_PA2808"/>
    <property type="match status" value="1"/>
</dbReference>
<feature type="chain" id="PRO_5002299265" description="DUF2790 domain-containing protein" evidence="1">
    <location>
        <begin position="22"/>
        <end position="110"/>
    </location>
</feature>
<proteinExistence type="predicted"/>